<dbReference type="InterPro" id="IPR003439">
    <property type="entry name" value="ABC_transporter-like_ATP-bd"/>
</dbReference>
<dbReference type="Gene3D" id="3.40.50.300">
    <property type="entry name" value="P-loop containing nucleotide triphosphate hydrolases"/>
    <property type="match status" value="1"/>
</dbReference>
<comment type="caution">
    <text evidence="12">The sequence shown here is derived from an EMBL/GenBank/DDBJ whole genome shotgun (WGS) entry which is preliminary data.</text>
</comment>
<dbReference type="Pfam" id="PF00005">
    <property type="entry name" value="ABC_tran"/>
    <property type="match status" value="1"/>
</dbReference>
<comment type="subcellular location">
    <subcellularLocation>
        <location evidence="1">Cell membrane</location>
        <topology evidence="1">Multi-pass membrane protein</topology>
    </subcellularLocation>
</comment>
<dbReference type="Proteomes" id="UP000018211">
    <property type="component" value="Unassembled WGS sequence"/>
</dbReference>
<dbReference type="GO" id="GO:0015421">
    <property type="term" value="F:ABC-type oligopeptide transporter activity"/>
    <property type="evidence" value="ECO:0007669"/>
    <property type="project" value="TreeGrafter"/>
</dbReference>
<dbReference type="Gene3D" id="1.20.1560.10">
    <property type="entry name" value="ABC transporter type 1, transmembrane domain"/>
    <property type="match status" value="1"/>
</dbReference>
<keyword evidence="8 9" id="KW-0472">Membrane</keyword>
<feature type="transmembrane region" description="Helical" evidence="9">
    <location>
        <begin position="236"/>
        <end position="265"/>
    </location>
</feature>
<evidence type="ECO:0000256" key="1">
    <source>
        <dbReference type="ARBA" id="ARBA00004651"/>
    </source>
</evidence>
<keyword evidence="5" id="KW-0547">Nucleotide-binding</keyword>
<dbReference type="SUPFAM" id="SSF90123">
    <property type="entry name" value="ABC transporter transmembrane region"/>
    <property type="match status" value="1"/>
</dbReference>
<evidence type="ECO:0000256" key="2">
    <source>
        <dbReference type="ARBA" id="ARBA00022448"/>
    </source>
</evidence>
<dbReference type="InterPro" id="IPR036640">
    <property type="entry name" value="ABC1_TM_sf"/>
</dbReference>
<feature type="transmembrane region" description="Helical" evidence="9">
    <location>
        <begin position="53"/>
        <end position="71"/>
    </location>
</feature>
<accession>A0AAV2VLW1</accession>
<dbReference type="InterPro" id="IPR017871">
    <property type="entry name" value="ABC_transporter-like_CS"/>
</dbReference>
<evidence type="ECO:0000256" key="9">
    <source>
        <dbReference type="SAM" id="Phobius"/>
    </source>
</evidence>
<dbReference type="InterPro" id="IPR039421">
    <property type="entry name" value="Type_1_exporter"/>
</dbReference>
<dbReference type="PROSITE" id="PS50929">
    <property type="entry name" value="ABC_TM1F"/>
    <property type="match status" value="1"/>
</dbReference>
<evidence type="ECO:0000259" key="10">
    <source>
        <dbReference type="PROSITE" id="PS50893"/>
    </source>
</evidence>
<sequence length="575" mass="63628">MLNQMKTLTGTQNEGLTRNVLVGFCEALLMGLPFVLVYLVVKEMFSPTPDLEYIWVCCAIMVLLFGVRVVVARSVMVSNQIFGYDAGVNIRRNLAAKLKRVPMGYLLRVDPGSLNSTMLQDVTFTEQIFSHLFSQLVITISLVALVAIGLTFEDWRLSLAMCIGLPIAIVTFVLLKKAGAVLSRALLDKVAEMTGSLMEYILSIKLLKAYNLAGKRFSKLDDQLKDIQKMSLKHEFVAGVAPLGFVCLVELGFATMLLTLVYLYVGGDLQPHVAVLFMIVSSRFFRPLMSIAIFLAEHSFMQQAANRIQEVLDAPELPQGQTQDTLKPTIEFDNVSFMYAQEPVLNSVSFRCEPGTLTALVGPSGSGKTTITSLIARFWDAPQGQVRIGDHPVDSLTAECLADHISMVFQDVYLFHDTIFNNITIGMTNPSREQVEEVCKATCCWDFICELPDGLDSMIGEGGATLSGGEKQRLSIARAILKDAPIVLLDEATASLDPENEYDIQQALNALIKNKTVIMIAHRLNTIVHADQILVLDNGSIVERGKHQDLLENQGLYYSLWEAQRQAQGWKMKAS</sequence>
<name>A0AAV2VLW1_9VIBR</name>
<dbReference type="InterPro" id="IPR003593">
    <property type="entry name" value="AAA+_ATPase"/>
</dbReference>
<dbReference type="AlphaFoldDB" id="A0AAV2VLW1"/>
<dbReference type="GO" id="GO:0005886">
    <property type="term" value="C:plasma membrane"/>
    <property type="evidence" value="ECO:0007669"/>
    <property type="project" value="UniProtKB-SubCell"/>
</dbReference>
<feature type="domain" description="ABC transporter" evidence="10">
    <location>
        <begin position="330"/>
        <end position="563"/>
    </location>
</feature>
<feature type="domain" description="ABC transmembrane type-1" evidence="11">
    <location>
        <begin position="20"/>
        <end position="297"/>
    </location>
</feature>
<dbReference type="CDD" id="cd07346">
    <property type="entry name" value="ABC_6TM_exporters"/>
    <property type="match status" value="1"/>
</dbReference>
<dbReference type="PANTHER" id="PTHR43394">
    <property type="entry name" value="ATP-DEPENDENT PERMEASE MDL1, MITOCHONDRIAL"/>
    <property type="match status" value="1"/>
</dbReference>
<dbReference type="SUPFAM" id="SSF52540">
    <property type="entry name" value="P-loop containing nucleoside triphosphate hydrolases"/>
    <property type="match status" value="1"/>
</dbReference>
<keyword evidence="3" id="KW-1003">Cell membrane</keyword>
<evidence type="ECO:0000313" key="12">
    <source>
        <dbReference type="EMBL" id="CCO45469.1"/>
    </source>
</evidence>
<dbReference type="EMBL" id="CAOF01000057">
    <property type="protein sequence ID" value="CCO45469.1"/>
    <property type="molecule type" value="Genomic_DNA"/>
</dbReference>
<evidence type="ECO:0000256" key="7">
    <source>
        <dbReference type="ARBA" id="ARBA00022989"/>
    </source>
</evidence>
<evidence type="ECO:0000313" key="13">
    <source>
        <dbReference type="Proteomes" id="UP000018211"/>
    </source>
</evidence>
<dbReference type="GO" id="GO:0016887">
    <property type="term" value="F:ATP hydrolysis activity"/>
    <property type="evidence" value="ECO:0007669"/>
    <property type="project" value="InterPro"/>
</dbReference>
<evidence type="ECO:0000259" key="11">
    <source>
        <dbReference type="PROSITE" id="PS50929"/>
    </source>
</evidence>
<evidence type="ECO:0000256" key="6">
    <source>
        <dbReference type="ARBA" id="ARBA00022840"/>
    </source>
</evidence>
<evidence type="ECO:0000256" key="8">
    <source>
        <dbReference type="ARBA" id="ARBA00023136"/>
    </source>
</evidence>
<reference evidence="12 13" key="1">
    <citation type="journal article" date="2013" name="ISME J.">
        <title>Comparative genomics of pathogenic lineages of Vibrio nigripulchritudo identifies virulence-associated traits.</title>
        <authorList>
            <person name="Goudenege D."/>
            <person name="Labreuche Y."/>
            <person name="Krin E."/>
            <person name="Ansquer D."/>
            <person name="Mangenot S."/>
            <person name="Calteau A."/>
            <person name="Medigue C."/>
            <person name="Mazel D."/>
            <person name="Polz M.F."/>
            <person name="Le Roux F."/>
        </authorList>
    </citation>
    <scope>NUCLEOTIDE SEQUENCE [LARGE SCALE GENOMIC DNA]</scope>
    <source>
        <strain evidence="12 13">SOn1</strain>
    </source>
</reference>
<dbReference type="PROSITE" id="PS50893">
    <property type="entry name" value="ABC_TRANSPORTER_2"/>
    <property type="match status" value="1"/>
</dbReference>
<dbReference type="FunFam" id="3.40.50.300:FF:000221">
    <property type="entry name" value="Multidrug ABC transporter ATP-binding protein"/>
    <property type="match status" value="1"/>
</dbReference>
<organism evidence="12 13">
    <name type="scientific">Vibrio nigripulchritudo SOn1</name>
    <dbReference type="NCBI Taxonomy" id="1238450"/>
    <lineage>
        <taxon>Bacteria</taxon>
        <taxon>Pseudomonadati</taxon>
        <taxon>Pseudomonadota</taxon>
        <taxon>Gammaproteobacteria</taxon>
        <taxon>Vibrionales</taxon>
        <taxon>Vibrionaceae</taxon>
        <taxon>Vibrio</taxon>
    </lineage>
</organism>
<feature type="transmembrane region" description="Helical" evidence="9">
    <location>
        <begin position="20"/>
        <end position="41"/>
    </location>
</feature>
<dbReference type="InterPro" id="IPR027417">
    <property type="entry name" value="P-loop_NTPase"/>
</dbReference>
<keyword evidence="2" id="KW-0813">Transport</keyword>
<dbReference type="PROSITE" id="PS00211">
    <property type="entry name" value="ABC_TRANSPORTER_1"/>
    <property type="match status" value="1"/>
</dbReference>
<evidence type="ECO:0000256" key="3">
    <source>
        <dbReference type="ARBA" id="ARBA00022475"/>
    </source>
</evidence>
<proteinExistence type="predicted"/>
<evidence type="ECO:0000256" key="5">
    <source>
        <dbReference type="ARBA" id="ARBA00022741"/>
    </source>
</evidence>
<gene>
    <name evidence="12" type="ORF">VIBNISOn1_150023</name>
</gene>
<feature type="transmembrane region" description="Helical" evidence="9">
    <location>
        <begin position="157"/>
        <end position="175"/>
    </location>
</feature>
<feature type="transmembrane region" description="Helical" evidence="9">
    <location>
        <begin position="271"/>
        <end position="296"/>
    </location>
</feature>
<dbReference type="PANTHER" id="PTHR43394:SF1">
    <property type="entry name" value="ATP-BINDING CASSETTE SUB-FAMILY B MEMBER 10, MITOCHONDRIAL"/>
    <property type="match status" value="1"/>
</dbReference>
<keyword evidence="7 9" id="KW-1133">Transmembrane helix</keyword>
<keyword evidence="4 9" id="KW-0812">Transmembrane</keyword>
<dbReference type="SMART" id="SM00382">
    <property type="entry name" value="AAA"/>
    <property type="match status" value="1"/>
</dbReference>
<dbReference type="RefSeq" id="WP_022610931.1">
    <property type="nucleotide sequence ID" value="NZ_LK391965.1"/>
</dbReference>
<feature type="transmembrane region" description="Helical" evidence="9">
    <location>
        <begin position="128"/>
        <end position="151"/>
    </location>
</feature>
<dbReference type="Pfam" id="PF00664">
    <property type="entry name" value="ABC_membrane"/>
    <property type="match status" value="1"/>
</dbReference>
<evidence type="ECO:0000256" key="4">
    <source>
        <dbReference type="ARBA" id="ARBA00022692"/>
    </source>
</evidence>
<keyword evidence="6" id="KW-0067">ATP-binding</keyword>
<protein>
    <submittedName>
        <fullName evidence="12">HLYB/MSBA FAMILY ABC TRANSPORTER</fullName>
    </submittedName>
</protein>
<dbReference type="GO" id="GO:0005524">
    <property type="term" value="F:ATP binding"/>
    <property type="evidence" value="ECO:0007669"/>
    <property type="project" value="UniProtKB-KW"/>
</dbReference>
<dbReference type="InterPro" id="IPR011527">
    <property type="entry name" value="ABC1_TM_dom"/>
</dbReference>